<dbReference type="GO" id="GO:0047869">
    <property type="term" value="F:dimethylpropiothetin dethiomethylase activity"/>
    <property type="evidence" value="ECO:0007669"/>
    <property type="project" value="InterPro"/>
</dbReference>
<dbReference type="Proteomes" id="UP000249364">
    <property type="component" value="Unassembled WGS sequence"/>
</dbReference>
<dbReference type="InterPro" id="IPR031723">
    <property type="entry name" value="DMSP_lyase"/>
</dbReference>
<comment type="caution">
    <text evidence="1">The sequence shown here is derived from an EMBL/GenBank/DDBJ whole genome shotgun (WGS) entry which is preliminary data.</text>
</comment>
<gene>
    <name evidence="1" type="ORF">LY56_01670</name>
</gene>
<evidence type="ECO:0000313" key="2">
    <source>
        <dbReference type="Proteomes" id="UP000249364"/>
    </source>
</evidence>
<organism evidence="1 2">
    <name type="scientific">Roseinatronobacter thiooxidans</name>
    <dbReference type="NCBI Taxonomy" id="121821"/>
    <lineage>
        <taxon>Bacteria</taxon>
        <taxon>Pseudomonadati</taxon>
        <taxon>Pseudomonadota</taxon>
        <taxon>Alphaproteobacteria</taxon>
        <taxon>Rhodobacterales</taxon>
        <taxon>Paracoccaceae</taxon>
        <taxon>Roseinatronobacter</taxon>
    </lineage>
</organism>
<dbReference type="AlphaFoldDB" id="A0A2W7QE17"/>
<proteinExistence type="predicted"/>
<dbReference type="Gene3D" id="2.60.120.10">
    <property type="entry name" value="Jelly Rolls"/>
    <property type="match status" value="1"/>
</dbReference>
<dbReference type="Pfam" id="PF16867">
    <property type="entry name" value="DMSP_lyase"/>
    <property type="match status" value="1"/>
</dbReference>
<keyword evidence="2" id="KW-1185">Reference proteome</keyword>
<dbReference type="EMBL" id="QKZQ01000006">
    <property type="protein sequence ID" value="PZX45646.1"/>
    <property type="molecule type" value="Genomic_DNA"/>
</dbReference>
<dbReference type="RefSeq" id="WP_084386239.1">
    <property type="nucleotide sequence ID" value="NZ_QKZQ01000006.1"/>
</dbReference>
<name>A0A2W7QE17_9RHOB</name>
<reference evidence="1 2" key="1">
    <citation type="submission" date="2018-06" db="EMBL/GenBank/DDBJ databases">
        <title>Genomic Encyclopedia of Archaeal and Bacterial Type Strains, Phase II (KMG-II): from individual species to whole genera.</title>
        <authorList>
            <person name="Goeker M."/>
        </authorList>
    </citation>
    <scope>NUCLEOTIDE SEQUENCE [LARGE SCALE GENOMIC DNA]</scope>
    <source>
        <strain evidence="1 2">DSM 13087</strain>
    </source>
</reference>
<sequence>MRQFRHMETAAPHHAPHLADRPAWGYLLRDFLEMYRMLPAGGSAKIRSHQRLVRERITAVLRANPALRDTDAARKPVTLHLQRALDQGRGGAMSRVIRSIDGLCDQLSWQYGYEKVPRGLDQKYAYAELVGPTGPVQSDQIILGLVLFAPGCIYPAHAHDGITESYICLSGAMSQNDQGVYVPGSMIFNLPGQMHRITVADLEPSLLAYAWIGPSEKLVSQKMVFSRKPRKPV</sequence>
<dbReference type="InterPro" id="IPR011051">
    <property type="entry name" value="RmlC_Cupin_sf"/>
</dbReference>
<dbReference type="SUPFAM" id="SSF51182">
    <property type="entry name" value="RmlC-like cupins"/>
    <property type="match status" value="1"/>
</dbReference>
<keyword evidence="1" id="KW-0456">Lyase</keyword>
<dbReference type="InterPro" id="IPR014710">
    <property type="entry name" value="RmlC-like_jellyroll"/>
</dbReference>
<evidence type="ECO:0000313" key="1">
    <source>
        <dbReference type="EMBL" id="PZX45646.1"/>
    </source>
</evidence>
<protein>
    <submittedName>
        <fullName evidence="1">Dimethylsulfoniopropionate lyase DddL</fullName>
    </submittedName>
</protein>
<accession>A0A2W7QE17</accession>
<dbReference type="STRING" id="121821.GCA_001870675_01081"/>